<dbReference type="AlphaFoldDB" id="A0A7K7KNM9"/>
<evidence type="ECO:0000313" key="5">
    <source>
        <dbReference type="Proteomes" id="UP000525565"/>
    </source>
</evidence>
<name>A0A7K7KNM9_9AVES</name>
<gene>
    <name evidence="4" type="primary">Pip5kl1</name>
    <name evidence="4" type="ORF">ASASCU_R15411</name>
</gene>
<dbReference type="GO" id="GO:0016308">
    <property type="term" value="F:1-phosphatidylinositol-4-phosphate 5-kinase activity"/>
    <property type="evidence" value="ECO:0007669"/>
    <property type="project" value="TreeGrafter"/>
</dbReference>
<protein>
    <submittedName>
        <fullName evidence="4">PI5L1 protein</fullName>
    </submittedName>
</protein>
<dbReference type="GO" id="GO:0005524">
    <property type="term" value="F:ATP binding"/>
    <property type="evidence" value="ECO:0007669"/>
    <property type="project" value="UniProtKB-UniRule"/>
</dbReference>
<feature type="domain" description="PIPK" evidence="3">
    <location>
        <begin position="41"/>
        <end position="404"/>
    </location>
</feature>
<sequence length="405" mass="44359">PLTPTPQPPRAPRSPPQAAVTGGTPASHPRAGGLRLSPRAPQQHKLGLFEIGPEHQFYLLTCRLRAGLRAATQAAIDHPPVGAGGLPPHPPGRATAHRVPPQGFELLTYAGPAFARLRRALGLPEELYQAALSSPYFQFVSNSKSKARFFLTQDKRFFLKTQTKQEMHFLLANLPRYLRHLEAFPHSLLVRLLGEGGGGGNWGSQGGDFGAAAPPPRYDIKGCRVDRWAEPASAVVLKDLNFEGKSLVLGKARGARGGTRRGPGGAEAAPCAAGSQRPWLLRQLELDSRFLEELRVLDYSLLLAVRPLLPDGLTARSPVPCHVLQGSGPSQNQRPLPGGSDPLHCIDGPQRRYSVGLVDLFSTYTFRRRLEHLWKRIRYRDGSFSTVPPAAYARRLCRWVEAHSE</sequence>
<keyword evidence="1" id="KW-0547">Nucleotide-binding</keyword>
<feature type="non-terminal residue" evidence="4">
    <location>
        <position position="405"/>
    </location>
</feature>
<dbReference type="Gene3D" id="3.30.810.10">
    <property type="entry name" value="2-Layer Sandwich"/>
    <property type="match status" value="1"/>
</dbReference>
<dbReference type="Gene3D" id="3.30.800.10">
    <property type="entry name" value="Phosphatidylinositol Phosphate Kinase II Beta"/>
    <property type="match status" value="1"/>
</dbReference>
<dbReference type="PROSITE" id="PS51455">
    <property type="entry name" value="PIPK"/>
    <property type="match status" value="1"/>
</dbReference>
<dbReference type="PANTHER" id="PTHR23086">
    <property type="entry name" value="PHOSPHATIDYLINOSITOL-4-PHOSPHATE 5-KINASE"/>
    <property type="match status" value="1"/>
</dbReference>
<evidence type="ECO:0000259" key="3">
    <source>
        <dbReference type="PROSITE" id="PS51455"/>
    </source>
</evidence>
<dbReference type="InterPro" id="IPR023610">
    <property type="entry name" value="PInositol-4/5-P-5/4-kinase"/>
</dbReference>
<evidence type="ECO:0000313" key="4">
    <source>
        <dbReference type="EMBL" id="NWZ20043.1"/>
    </source>
</evidence>
<keyword evidence="1" id="KW-0067">ATP-binding</keyword>
<evidence type="ECO:0000256" key="2">
    <source>
        <dbReference type="SAM" id="MobiDB-lite"/>
    </source>
</evidence>
<dbReference type="PANTHER" id="PTHR23086:SF46">
    <property type="entry name" value="PHOSPHATIDYLINOSITOL 4-PHOSPHATE 5-KINASE-LIKE PROTEIN 1"/>
    <property type="match status" value="1"/>
</dbReference>
<dbReference type="InterPro" id="IPR027484">
    <property type="entry name" value="PInositol-4-P-5-kinase_N"/>
</dbReference>
<keyword evidence="1" id="KW-0418">Kinase</keyword>
<dbReference type="SUPFAM" id="SSF56104">
    <property type="entry name" value="SAICAR synthase-like"/>
    <property type="match status" value="1"/>
</dbReference>
<dbReference type="InterPro" id="IPR027483">
    <property type="entry name" value="PInositol-4-P-4/5-kinase_C_sf"/>
</dbReference>
<feature type="region of interest" description="Disordered" evidence="2">
    <location>
        <begin position="1"/>
        <end position="38"/>
    </location>
</feature>
<dbReference type="GO" id="GO:0005886">
    <property type="term" value="C:plasma membrane"/>
    <property type="evidence" value="ECO:0007669"/>
    <property type="project" value="TreeGrafter"/>
</dbReference>
<evidence type="ECO:0000256" key="1">
    <source>
        <dbReference type="PROSITE-ProRule" id="PRU00781"/>
    </source>
</evidence>
<reference evidence="4 5" key="1">
    <citation type="submission" date="2019-09" db="EMBL/GenBank/DDBJ databases">
        <title>Bird 10,000 Genomes (B10K) Project - Family phase.</title>
        <authorList>
            <person name="Zhang G."/>
        </authorList>
    </citation>
    <scope>NUCLEOTIDE SEQUENCE [LARGE SCALE GENOMIC DNA]</scope>
    <source>
        <strain evidence="4">OUT-0051</strain>
        <tissue evidence="4">Kidney</tissue>
    </source>
</reference>
<dbReference type="Proteomes" id="UP000525565">
    <property type="component" value="Unassembled WGS sequence"/>
</dbReference>
<dbReference type="EMBL" id="VZSO01000037">
    <property type="protein sequence ID" value="NWZ20043.1"/>
    <property type="molecule type" value="Genomic_DNA"/>
</dbReference>
<comment type="caution">
    <text evidence="4">The sequence shown here is derived from an EMBL/GenBank/DDBJ whole genome shotgun (WGS) entry which is preliminary data.</text>
</comment>
<dbReference type="InterPro" id="IPR002498">
    <property type="entry name" value="PInositol-4-P-4/5-kinase_core"/>
</dbReference>
<feature type="compositionally biased region" description="Pro residues" evidence="2">
    <location>
        <begin position="1"/>
        <end position="15"/>
    </location>
</feature>
<dbReference type="Pfam" id="PF01504">
    <property type="entry name" value="PIP5K"/>
    <property type="match status" value="2"/>
</dbReference>
<keyword evidence="5" id="KW-1185">Reference proteome</keyword>
<keyword evidence="1" id="KW-0808">Transferase</keyword>
<feature type="non-terminal residue" evidence="4">
    <location>
        <position position="1"/>
    </location>
</feature>
<proteinExistence type="predicted"/>
<dbReference type="GO" id="GO:0046854">
    <property type="term" value="P:phosphatidylinositol phosphate biosynthetic process"/>
    <property type="evidence" value="ECO:0007669"/>
    <property type="project" value="TreeGrafter"/>
</dbReference>
<accession>A0A7K7KNM9</accession>
<organism evidence="4 5">
    <name type="scientific">Asarcornis scutulata</name>
    <dbReference type="NCBI Taxonomy" id="75869"/>
    <lineage>
        <taxon>Eukaryota</taxon>
        <taxon>Metazoa</taxon>
        <taxon>Chordata</taxon>
        <taxon>Craniata</taxon>
        <taxon>Vertebrata</taxon>
        <taxon>Euteleostomi</taxon>
        <taxon>Archelosauria</taxon>
        <taxon>Archosauria</taxon>
        <taxon>Dinosauria</taxon>
        <taxon>Saurischia</taxon>
        <taxon>Theropoda</taxon>
        <taxon>Coelurosauria</taxon>
        <taxon>Aves</taxon>
        <taxon>Neognathae</taxon>
        <taxon>Galloanserae</taxon>
        <taxon>Anseriformes</taxon>
        <taxon>Anatidae</taxon>
        <taxon>Anatinae</taxon>
        <taxon>Asarcornis</taxon>
    </lineage>
</organism>
<dbReference type="SMART" id="SM00330">
    <property type="entry name" value="PIPKc"/>
    <property type="match status" value="1"/>
</dbReference>